<dbReference type="STRING" id="993073.AS029_14360"/>
<dbReference type="InterPro" id="IPR016181">
    <property type="entry name" value="Acyl_CoA_acyltransferase"/>
</dbReference>
<dbReference type="InterPro" id="IPR000182">
    <property type="entry name" value="GNAT_dom"/>
</dbReference>
<keyword evidence="2" id="KW-0012">Acyltransferase</keyword>
<keyword evidence="1 6" id="KW-0808">Transferase</keyword>
<sequence length="311" mass="35166">MEPFALRTERLVIDQPTDDDVDDITRYCSDPVFEHFLTIPWPYTRGDAVSFVDQYVTTGWADDREWTWAIRENAGAPLIGVIGVRVESGMVGFWLGGEHRGRGILPEALPAVVDAMFARTSLAAVRWECVIGNVASMRVAQKSGFTFTGRRPGEVRSRTGEQSASWTGVLRRDDDRSPKDGWPDLPRARREVPPARRTIRLFPDYSRDYPLWESSTPTWDVGYATGPDEYGLTPGLAADLARWQAYWEAHHLPETGWEAQDHRRQWVREGRRLEARLREEVAAFADVQSEFDLSSDVEGLVSRGCAPGARE</sequence>
<comment type="similarity">
    <text evidence="3">Belongs to the acetyltransferase family. RimJ subfamily.</text>
</comment>
<dbReference type="EMBL" id="FMYG01000008">
    <property type="protein sequence ID" value="SDC87045.1"/>
    <property type="molecule type" value="Genomic_DNA"/>
</dbReference>
<evidence type="ECO:0000256" key="2">
    <source>
        <dbReference type="ARBA" id="ARBA00023315"/>
    </source>
</evidence>
<dbReference type="Pfam" id="PF13302">
    <property type="entry name" value="Acetyltransf_3"/>
    <property type="match status" value="1"/>
</dbReference>
<evidence type="ECO:0000256" key="4">
    <source>
        <dbReference type="SAM" id="MobiDB-lite"/>
    </source>
</evidence>
<dbReference type="AlphaFoldDB" id="A0A1G6Q605"/>
<evidence type="ECO:0000259" key="5">
    <source>
        <dbReference type="PROSITE" id="PS51186"/>
    </source>
</evidence>
<name>A0A1G6Q605_9MICO</name>
<dbReference type="Proteomes" id="UP000183203">
    <property type="component" value="Unassembled WGS sequence"/>
</dbReference>
<feature type="region of interest" description="Disordered" evidence="4">
    <location>
        <begin position="151"/>
        <end position="189"/>
    </location>
</feature>
<dbReference type="SUPFAM" id="SSF55729">
    <property type="entry name" value="Acyl-CoA N-acyltransferases (Nat)"/>
    <property type="match status" value="1"/>
</dbReference>
<dbReference type="InterPro" id="IPR051531">
    <property type="entry name" value="N-acetyltransferase"/>
</dbReference>
<dbReference type="Gene3D" id="3.40.630.30">
    <property type="match status" value="1"/>
</dbReference>
<reference evidence="6 7" key="1">
    <citation type="submission" date="2016-09" db="EMBL/GenBank/DDBJ databases">
        <authorList>
            <person name="Capua I."/>
            <person name="De Benedictis P."/>
            <person name="Joannis T."/>
            <person name="Lombin L.H."/>
            <person name="Cattoli G."/>
        </authorList>
    </citation>
    <scope>NUCLEOTIDE SEQUENCE [LARGE SCALE GENOMIC DNA]</scope>
    <source>
        <strain evidence="6 7">NIO-1002</strain>
    </source>
</reference>
<dbReference type="RefSeq" id="WP_058233290.1">
    <property type="nucleotide sequence ID" value="NZ_FMYG01000008.1"/>
</dbReference>
<feature type="domain" description="N-acetyltransferase" evidence="5">
    <location>
        <begin position="11"/>
        <end position="175"/>
    </location>
</feature>
<evidence type="ECO:0000313" key="6">
    <source>
        <dbReference type="EMBL" id="SDC87045.1"/>
    </source>
</evidence>
<proteinExistence type="inferred from homology"/>
<dbReference type="PANTHER" id="PTHR43792:SF8">
    <property type="entry name" value="[RIBOSOMAL PROTEIN US5]-ALANINE N-ACETYLTRANSFERASE"/>
    <property type="match status" value="1"/>
</dbReference>
<evidence type="ECO:0000256" key="1">
    <source>
        <dbReference type="ARBA" id="ARBA00022679"/>
    </source>
</evidence>
<dbReference type="PANTHER" id="PTHR43792">
    <property type="entry name" value="GNAT FAMILY, PUTATIVE (AFU_ORTHOLOGUE AFUA_3G00765)-RELATED-RELATED"/>
    <property type="match status" value="1"/>
</dbReference>
<evidence type="ECO:0000256" key="3">
    <source>
        <dbReference type="ARBA" id="ARBA00038502"/>
    </source>
</evidence>
<gene>
    <name evidence="6" type="ORF">SAMN05216418_3155</name>
</gene>
<protein>
    <submittedName>
        <fullName evidence="6">Protein N-acetyltransferase, RimJ/RimL family</fullName>
    </submittedName>
</protein>
<dbReference type="PROSITE" id="PS51186">
    <property type="entry name" value="GNAT"/>
    <property type="match status" value="1"/>
</dbReference>
<evidence type="ECO:0000313" key="7">
    <source>
        <dbReference type="Proteomes" id="UP000183203"/>
    </source>
</evidence>
<organism evidence="6 7">
    <name type="scientific">Microbacterium enclense</name>
    <dbReference type="NCBI Taxonomy" id="993073"/>
    <lineage>
        <taxon>Bacteria</taxon>
        <taxon>Bacillati</taxon>
        <taxon>Actinomycetota</taxon>
        <taxon>Actinomycetes</taxon>
        <taxon>Micrococcales</taxon>
        <taxon>Microbacteriaceae</taxon>
        <taxon>Microbacterium</taxon>
    </lineage>
</organism>
<dbReference type="OrthoDB" id="9795188at2"/>
<accession>A0A1G6Q605</accession>
<feature type="compositionally biased region" description="Basic and acidic residues" evidence="4">
    <location>
        <begin position="170"/>
        <end position="189"/>
    </location>
</feature>
<dbReference type="GO" id="GO:0016747">
    <property type="term" value="F:acyltransferase activity, transferring groups other than amino-acyl groups"/>
    <property type="evidence" value="ECO:0007669"/>
    <property type="project" value="InterPro"/>
</dbReference>